<reference evidence="2 3" key="1">
    <citation type="submission" date="2021-04" db="EMBL/GenBank/DDBJ databases">
        <authorList>
            <person name="Pira H."/>
            <person name="Risdian C."/>
            <person name="Wink J."/>
        </authorList>
    </citation>
    <scope>NUCLEOTIDE SEQUENCE [LARGE SCALE GENOMIC DNA]</scope>
    <source>
        <strain evidence="2 3">WH53</strain>
    </source>
</reference>
<feature type="transmembrane region" description="Helical" evidence="1">
    <location>
        <begin position="141"/>
        <end position="161"/>
    </location>
</feature>
<dbReference type="EMBL" id="JAGSOY010000082">
    <property type="protein sequence ID" value="MBU2713469.1"/>
    <property type="molecule type" value="Genomic_DNA"/>
</dbReference>
<evidence type="ECO:0000313" key="2">
    <source>
        <dbReference type="EMBL" id="MBU2713469.1"/>
    </source>
</evidence>
<keyword evidence="1" id="KW-0472">Membrane</keyword>
<keyword evidence="1" id="KW-1133">Transmembrane helix</keyword>
<comment type="caution">
    <text evidence="2">The sequence shown here is derived from an EMBL/GenBank/DDBJ whole genome shotgun (WGS) entry which is preliminary data.</text>
</comment>
<evidence type="ECO:0000256" key="1">
    <source>
        <dbReference type="SAM" id="Phobius"/>
    </source>
</evidence>
<proteinExistence type="predicted"/>
<dbReference type="RefSeq" id="WP_215821755.1">
    <property type="nucleotide sequence ID" value="NZ_JAGSOY010000082.1"/>
</dbReference>
<sequence>MIVPKYWSESKITKNANGKQVTIKRFGWSDISEAEAKKHADQRVKDAETLLDTKGDVRRIDHKVSYNGAEGLPIREEVISTHGDSVITRNSYGSLCINTPNVFFSDIDIDNRPTFLFNFISTVILLTLTILIGIISSSWLSFGIILFISIFLFSALAKFLWKIKSSITGSPKTQSLEKIKAVSRKYPELHLRVYKTPVGFRVLIMNKTFNPREESTLKLFNELNTDKRYILMCKNQNCFRARISPKPWRIGIDRLRPTPGVWPVKKQHMENRMKWVKEYEKKAKQYASCHFLMQLGSNTVDPIAEAVRAIHDKHSKTNLNNLCLA</sequence>
<dbReference type="Proteomes" id="UP000690515">
    <property type="component" value="Unassembled WGS sequence"/>
</dbReference>
<gene>
    <name evidence="2" type="ORF">KCG35_20630</name>
</gene>
<keyword evidence="1" id="KW-0812">Transmembrane</keyword>
<evidence type="ECO:0000313" key="3">
    <source>
        <dbReference type="Proteomes" id="UP000690515"/>
    </source>
</evidence>
<protein>
    <submittedName>
        <fullName evidence="2">Uncharacterized protein</fullName>
    </submittedName>
</protein>
<feature type="transmembrane region" description="Helical" evidence="1">
    <location>
        <begin position="115"/>
        <end position="135"/>
    </location>
</feature>
<accession>A0ABS5ZHD4</accession>
<keyword evidence="3" id="KW-1185">Reference proteome</keyword>
<organism evidence="2 3">
    <name type="scientific">Zooshikella harenae</name>
    <dbReference type="NCBI Taxonomy" id="2827238"/>
    <lineage>
        <taxon>Bacteria</taxon>
        <taxon>Pseudomonadati</taxon>
        <taxon>Pseudomonadota</taxon>
        <taxon>Gammaproteobacteria</taxon>
        <taxon>Oceanospirillales</taxon>
        <taxon>Zooshikellaceae</taxon>
        <taxon>Zooshikella</taxon>
    </lineage>
</organism>
<name>A0ABS5ZHD4_9GAMM</name>